<dbReference type="RefSeq" id="WP_039632626.1">
    <property type="nucleotide sequence ID" value="NZ_AYSO01000015.1"/>
</dbReference>
<sequence>MALDGIYLHSILHELKVEFINARVEKINQPEKDEITLTFKKSRKAQKLLISSSSNYPRIQITNNSKENPLKAPMFCMVLRKYLNTAVLVDIRQIESDRIVIVDFESTDELGFNSIYSLIVEIMGRHSNISLVRQRDNIVMDSIKHITPDINTYRILYSGVEYKYPPASTKLNAFDFTKEQFIDKVKENYINKDFDKKFFTNIFTGVSPALSSEMIYRLKENNIEFTINNLEEIYKYILVFFNYIETNTYSLGSYDMDGVLKDFHCITFKELLNNGFNLNEYESPSRLIENFYFEKDKIDRLNARSYNLQKIVNNNLDRVGKKINILNETLENCKEKQQLNLYGELLTANIYAIKKGDKFINVLNYYSEDNEYINIELDEHKTPSENIQNYFKKYNKLKKSEENAKIQIKLALEEQEYLQSVLSHIHNADNYTEIEDIKNELVETGYIAFKKSHKGKKSKISKPMHFISSDNVDIYIGKNNMQNDYLTLKFANKNDIWLHTKNIPGSHVIIKNNGNITETTLLEAATLAALYSKAKNSSNVPVDYTEVKNVKKISGAKPGMVIYYTNKTLYVTPKQLNLKSME</sequence>
<dbReference type="EMBL" id="AYSO01000015">
    <property type="protein sequence ID" value="KIE46887.1"/>
    <property type="molecule type" value="Genomic_DNA"/>
</dbReference>
<dbReference type="HAMAP" id="MF_00844_B">
    <property type="entry name" value="RqcH_B"/>
    <property type="match status" value="1"/>
</dbReference>
<dbReference type="InterPro" id="IPR008532">
    <property type="entry name" value="NFACT_RNA-bd"/>
</dbReference>
<feature type="domain" description="NFACT RNA-binding" evidence="6">
    <location>
        <begin position="462"/>
        <end position="559"/>
    </location>
</feature>
<keyword evidence="1 5" id="KW-0820">tRNA-binding</keyword>
<accession>A0A0C1R0G5</accession>
<evidence type="ECO:0000313" key="7">
    <source>
        <dbReference type="EMBL" id="KIE46887.1"/>
    </source>
</evidence>
<comment type="similarity">
    <text evidence="5">Belongs to the NEMF family.</text>
</comment>
<dbReference type="FunFam" id="2.30.310.10:FF:000004">
    <property type="entry name" value="Fibronectin-binding protein A"/>
    <property type="match status" value="1"/>
</dbReference>
<name>A0A0C1R0G5_9CLOT</name>
<evidence type="ECO:0000259" key="6">
    <source>
        <dbReference type="Pfam" id="PF05670"/>
    </source>
</evidence>
<dbReference type="Gene3D" id="2.30.310.10">
    <property type="entry name" value="ibrinogen binding protein from staphylococcus aureus domain"/>
    <property type="match status" value="1"/>
</dbReference>
<dbReference type="InterPro" id="IPR051608">
    <property type="entry name" value="RQC_Subunit_NEMF"/>
</dbReference>
<dbReference type="AlphaFoldDB" id="A0A0C1R0G5"/>
<comment type="subunit">
    <text evidence="5">Associates with stalled 50S ribosomal subunits. Binds to RqcP.</text>
</comment>
<evidence type="ECO:0000256" key="1">
    <source>
        <dbReference type="ARBA" id="ARBA00022555"/>
    </source>
</evidence>
<dbReference type="PANTHER" id="PTHR15239">
    <property type="entry name" value="NUCLEAR EXPORT MEDIATOR FACTOR NEMF"/>
    <property type="match status" value="1"/>
</dbReference>
<dbReference type="GO" id="GO:0019843">
    <property type="term" value="F:rRNA binding"/>
    <property type="evidence" value="ECO:0007669"/>
    <property type="project" value="UniProtKB-UniRule"/>
</dbReference>
<keyword evidence="4 5" id="KW-0648">Protein biosynthesis</keyword>
<dbReference type="GO" id="GO:1990112">
    <property type="term" value="C:RQC complex"/>
    <property type="evidence" value="ECO:0007669"/>
    <property type="project" value="TreeGrafter"/>
</dbReference>
<protein>
    <recommendedName>
        <fullName evidence="5">Rqc2 homolog RqcH</fullName>
        <shortName evidence="5">RqcH</shortName>
    </recommendedName>
</protein>
<organism evidence="7 8">
    <name type="scientific">Clostridium argentinense CDC 2741</name>
    <dbReference type="NCBI Taxonomy" id="1418104"/>
    <lineage>
        <taxon>Bacteria</taxon>
        <taxon>Bacillati</taxon>
        <taxon>Bacillota</taxon>
        <taxon>Clostridia</taxon>
        <taxon>Eubacteriales</taxon>
        <taxon>Clostridiaceae</taxon>
        <taxon>Clostridium</taxon>
    </lineage>
</organism>
<dbReference type="Proteomes" id="UP000031366">
    <property type="component" value="Unassembled WGS sequence"/>
</dbReference>
<comment type="function">
    <text evidence="5">Key component of the ribosome quality control system (RQC), a ribosome-associated complex that mediates the extraction of incompletely synthesized nascent chains from stalled ribosomes and their subsequent degradation. RqcH recruits Ala-charged tRNA, and with RqcP directs the elongation of stalled nascent chains on 50S ribosomal subunits, leading to non-templated C-terminal alanine extensions (Ala tail). The Ala tail promotes nascent chain degradation. May add between 1 and at least 8 Ala residues. Binds to stalled 50S ribosomal subunits.</text>
</comment>
<evidence type="ECO:0000256" key="2">
    <source>
        <dbReference type="ARBA" id="ARBA00022730"/>
    </source>
</evidence>
<comment type="caution">
    <text evidence="7">The sequence shown here is derived from an EMBL/GenBank/DDBJ whole genome shotgun (WGS) entry which is preliminary data.</text>
</comment>
<dbReference type="GO" id="GO:0043023">
    <property type="term" value="F:ribosomal large subunit binding"/>
    <property type="evidence" value="ECO:0007669"/>
    <property type="project" value="UniProtKB-UniRule"/>
</dbReference>
<evidence type="ECO:0000256" key="5">
    <source>
        <dbReference type="HAMAP-Rule" id="MF_00844"/>
    </source>
</evidence>
<keyword evidence="2 5" id="KW-0699">rRNA-binding</keyword>
<dbReference type="InterPro" id="IPR043682">
    <property type="entry name" value="RqcH_bacterial"/>
</dbReference>
<keyword evidence="8" id="KW-1185">Reference proteome</keyword>
<dbReference type="GO" id="GO:0000049">
    <property type="term" value="F:tRNA binding"/>
    <property type="evidence" value="ECO:0007669"/>
    <property type="project" value="UniProtKB-UniRule"/>
</dbReference>
<dbReference type="GO" id="GO:0072344">
    <property type="term" value="P:rescue of stalled ribosome"/>
    <property type="evidence" value="ECO:0007669"/>
    <property type="project" value="UniProtKB-UniRule"/>
</dbReference>
<dbReference type="Pfam" id="PF05833">
    <property type="entry name" value="NFACT_N"/>
    <property type="match status" value="1"/>
</dbReference>
<evidence type="ECO:0000256" key="4">
    <source>
        <dbReference type="ARBA" id="ARBA00022917"/>
    </source>
</evidence>
<dbReference type="OrthoDB" id="9766163at2"/>
<keyword evidence="3 5" id="KW-0694">RNA-binding</keyword>
<dbReference type="PANTHER" id="PTHR15239:SF6">
    <property type="entry name" value="RIBOSOME QUALITY CONTROL COMPLEX SUBUNIT NEMF"/>
    <property type="match status" value="1"/>
</dbReference>
<dbReference type="STRING" id="29341.RSJ17_12470"/>
<reference evidence="7 8" key="1">
    <citation type="journal article" date="2015" name="Infect. Genet. Evol.">
        <title>Genomic sequences of six botulinum neurotoxin-producing strains representing three clostridial species illustrate the mobility and diversity of botulinum neurotoxin genes.</title>
        <authorList>
            <person name="Smith T.J."/>
            <person name="Hill K.K."/>
            <person name="Xie G."/>
            <person name="Foley B.T."/>
            <person name="Williamson C.H."/>
            <person name="Foster J.T."/>
            <person name="Johnson S.L."/>
            <person name="Chertkov O."/>
            <person name="Teshima H."/>
            <person name="Gibbons H.S."/>
            <person name="Johnsky L.A."/>
            <person name="Karavis M.A."/>
            <person name="Smith L.A."/>
        </authorList>
    </citation>
    <scope>NUCLEOTIDE SEQUENCE [LARGE SCALE GENOMIC DNA]</scope>
    <source>
        <strain evidence="7 8">CDC 2741</strain>
    </source>
</reference>
<evidence type="ECO:0000256" key="3">
    <source>
        <dbReference type="ARBA" id="ARBA00022884"/>
    </source>
</evidence>
<evidence type="ECO:0000313" key="8">
    <source>
        <dbReference type="Proteomes" id="UP000031366"/>
    </source>
</evidence>
<proteinExistence type="inferred from homology"/>
<dbReference type="Pfam" id="PF05670">
    <property type="entry name" value="NFACT-R_1"/>
    <property type="match status" value="1"/>
</dbReference>
<gene>
    <name evidence="5" type="primary">rqcH</name>
    <name evidence="7" type="ORF">U732_1555</name>
</gene>